<accession>A0A8T1AV44</accession>
<reference evidence="2" key="1">
    <citation type="submission" date="2018-10" db="EMBL/GenBank/DDBJ databases">
        <title>Effector identification in a new, highly contiguous assembly of the strawberry crown rot pathogen Phytophthora cactorum.</title>
        <authorList>
            <person name="Armitage A.D."/>
            <person name="Nellist C.F."/>
            <person name="Bates H."/>
            <person name="Vickerstaff R.J."/>
            <person name="Harrison R.J."/>
        </authorList>
    </citation>
    <scope>NUCLEOTIDE SEQUENCE</scope>
    <source>
        <strain evidence="2">4032</strain>
    </source>
</reference>
<name>A0A8T1AV44_9STRA</name>
<protein>
    <submittedName>
        <fullName evidence="2">Uncharacterized protein</fullName>
    </submittedName>
</protein>
<proteinExistence type="predicted"/>
<comment type="caution">
    <text evidence="2">The sequence shown here is derived from an EMBL/GenBank/DDBJ whole genome shotgun (WGS) entry which is preliminary data.</text>
</comment>
<dbReference type="Proteomes" id="UP000774804">
    <property type="component" value="Unassembled WGS sequence"/>
</dbReference>
<evidence type="ECO:0000313" key="2">
    <source>
        <dbReference type="EMBL" id="KAG2887883.1"/>
    </source>
</evidence>
<evidence type="ECO:0000313" key="3">
    <source>
        <dbReference type="Proteomes" id="UP000774804"/>
    </source>
</evidence>
<evidence type="ECO:0000256" key="1">
    <source>
        <dbReference type="SAM" id="MobiDB-lite"/>
    </source>
</evidence>
<gene>
    <name evidence="2" type="ORF">PC115_g20224</name>
</gene>
<sequence length="81" mass="8869">MEMPKGTGSTLSPPTPPIHHNDTSSMPRRPKNKNKEKHKGATSELSAVEAATLFNVTRTTIYSHSTSSTLSWKHDYSNGSD</sequence>
<feature type="compositionally biased region" description="Low complexity" evidence="1">
    <location>
        <begin position="1"/>
        <end position="12"/>
    </location>
</feature>
<feature type="compositionally biased region" description="Basic residues" evidence="1">
    <location>
        <begin position="28"/>
        <end position="40"/>
    </location>
</feature>
<dbReference type="EMBL" id="RCMI01001247">
    <property type="protein sequence ID" value="KAG2887883.1"/>
    <property type="molecule type" value="Genomic_DNA"/>
</dbReference>
<feature type="region of interest" description="Disordered" evidence="1">
    <location>
        <begin position="1"/>
        <end position="47"/>
    </location>
</feature>
<dbReference type="AlphaFoldDB" id="A0A8T1AV44"/>
<organism evidence="2 3">
    <name type="scientific">Phytophthora cactorum</name>
    <dbReference type="NCBI Taxonomy" id="29920"/>
    <lineage>
        <taxon>Eukaryota</taxon>
        <taxon>Sar</taxon>
        <taxon>Stramenopiles</taxon>
        <taxon>Oomycota</taxon>
        <taxon>Peronosporomycetes</taxon>
        <taxon>Peronosporales</taxon>
        <taxon>Peronosporaceae</taxon>
        <taxon>Phytophthora</taxon>
    </lineage>
</organism>